<dbReference type="AlphaFoldDB" id="A0A816SR68"/>
<proteinExistence type="predicted"/>
<dbReference type="EMBL" id="HG994360">
    <property type="protein sequence ID" value="CAF2086360.1"/>
    <property type="molecule type" value="Genomic_DNA"/>
</dbReference>
<organism evidence="3">
    <name type="scientific">Brassica napus</name>
    <name type="common">Rape</name>
    <dbReference type="NCBI Taxonomy" id="3708"/>
    <lineage>
        <taxon>Eukaryota</taxon>
        <taxon>Viridiplantae</taxon>
        <taxon>Streptophyta</taxon>
        <taxon>Embryophyta</taxon>
        <taxon>Tracheophyta</taxon>
        <taxon>Spermatophyta</taxon>
        <taxon>Magnoliopsida</taxon>
        <taxon>eudicotyledons</taxon>
        <taxon>Gunneridae</taxon>
        <taxon>Pentapetalae</taxon>
        <taxon>rosids</taxon>
        <taxon>malvids</taxon>
        <taxon>Brassicales</taxon>
        <taxon>Brassicaceae</taxon>
        <taxon>Brassiceae</taxon>
        <taxon>Brassica</taxon>
    </lineage>
</organism>
<name>A0A816SR68_BRANA</name>
<evidence type="ECO:0000313" key="3">
    <source>
        <dbReference type="EMBL" id="CAF2086570.1"/>
    </source>
</evidence>
<evidence type="ECO:0000256" key="1">
    <source>
        <dbReference type="SAM" id="MobiDB-lite"/>
    </source>
</evidence>
<protein>
    <submittedName>
        <fullName evidence="3">(rape) hypothetical protein</fullName>
    </submittedName>
</protein>
<dbReference type="EMBL" id="HG994360">
    <property type="protein sequence ID" value="CAF2086570.1"/>
    <property type="molecule type" value="Genomic_DNA"/>
</dbReference>
<sequence length="100" mass="10993">MSQGISETPPTILNCETVCDQRGEVVREIDPLTLPRPTTLGGFVQRGRTASRAVGSREAFFGKGHRETEQVYPPIPWDRTQLLPRSGKRGFSITPRGGEG</sequence>
<dbReference type="Proteomes" id="UP001295469">
    <property type="component" value="Chromosome A06"/>
</dbReference>
<evidence type="ECO:0000313" key="2">
    <source>
        <dbReference type="EMBL" id="CAF2086360.1"/>
    </source>
</evidence>
<accession>A0A816SR68</accession>
<feature type="region of interest" description="Disordered" evidence="1">
    <location>
        <begin position="77"/>
        <end position="100"/>
    </location>
</feature>
<gene>
    <name evidence="2" type="ORF">DARMORV10_A06P24270.1</name>
    <name evidence="3" type="ORF">DARMORV10_A06P25190.1</name>
</gene>
<reference evidence="3" key="1">
    <citation type="submission" date="2021-01" db="EMBL/GenBank/DDBJ databases">
        <authorList>
            <consortium name="Genoscope - CEA"/>
            <person name="William W."/>
        </authorList>
    </citation>
    <scope>NUCLEOTIDE SEQUENCE</scope>
</reference>